<protein>
    <submittedName>
        <fullName evidence="1">Uncharacterized protein</fullName>
    </submittedName>
</protein>
<evidence type="ECO:0000313" key="1">
    <source>
        <dbReference type="EMBL" id="KAH0875882.1"/>
    </source>
</evidence>
<gene>
    <name evidence="1" type="ORF">HID58_073244</name>
</gene>
<proteinExistence type="predicted"/>
<sequence>MAARSDEQMSFLLSTIDQIDELEHRTNCHVKRSIFADCLLMRLKILYVASVPTFSLAEMKLRM</sequence>
<keyword evidence="2" id="KW-1185">Reference proteome</keyword>
<feature type="non-terminal residue" evidence="1">
    <location>
        <position position="63"/>
    </location>
</feature>
<name>A0ABQ7Z6R5_BRANA</name>
<dbReference type="Proteomes" id="UP000824890">
    <property type="component" value="Unassembled WGS sequence"/>
</dbReference>
<dbReference type="EMBL" id="JAGKQM010000016">
    <property type="protein sequence ID" value="KAH0875882.1"/>
    <property type="molecule type" value="Genomic_DNA"/>
</dbReference>
<organism evidence="1 2">
    <name type="scientific">Brassica napus</name>
    <name type="common">Rape</name>
    <dbReference type="NCBI Taxonomy" id="3708"/>
    <lineage>
        <taxon>Eukaryota</taxon>
        <taxon>Viridiplantae</taxon>
        <taxon>Streptophyta</taxon>
        <taxon>Embryophyta</taxon>
        <taxon>Tracheophyta</taxon>
        <taxon>Spermatophyta</taxon>
        <taxon>Magnoliopsida</taxon>
        <taxon>eudicotyledons</taxon>
        <taxon>Gunneridae</taxon>
        <taxon>Pentapetalae</taxon>
        <taxon>rosids</taxon>
        <taxon>malvids</taxon>
        <taxon>Brassicales</taxon>
        <taxon>Brassicaceae</taxon>
        <taxon>Brassiceae</taxon>
        <taxon>Brassica</taxon>
    </lineage>
</organism>
<accession>A0ABQ7Z6R5</accession>
<comment type="caution">
    <text evidence="1">The sequence shown here is derived from an EMBL/GenBank/DDBJ whole genome shotgun (WGS) entry which is preliminary data.</text>
</comment>
<evidence type="ECO:0000313" key="2">
    <source>
        <dbReference type="Proteomes" id="UP000824890"/>
    </source>
</evidence>
<reference evidence="1 2" key="1">
    <citation type="submission" date="2021-05" db="EMBL/GenBank/DDBJ databases">
        <title>Genome Assembly of Synthetic Allotetraploid Brassica napus Reveals Homoeologous Exchanges between Subgenomes.</title>
        <authorList>
            <person name="Davis J.T."/>
        </authorList>
    </citation>
    <scope>NUCLEOTIDE SEQUENCE [LARGE SCALE GENOMIC DNA]</scope>
    <source>
        <strain evidence="2">cv. Da-Ae</strain>
        <tissue evidence="1">Seedling</tissue>
    </source>
</reference>